<organism evidence="2 3">
    <name type="scientific">Cylindrotheca closterium</name>
    <dbReference type="NCBI Taxonomy" id="2856"/>
    <lineage>
        <taxon>Eukaryota</taxon>
        <taxon>Sar</taxon>
        <taxon>Stramenopiles</taxon>
        <taxon>Ochrophyta</taxon>
        <taxon>Bacillariophyta</taxon>
        <taxon>Bacillariophyceae</taxon>
        <taxon>Bacillariophycidae</taxon>
        <taxon>Bacillariales</taxon>
        <taxon>Bacillariaceae</taxon>
        <taxon>Cylindrotheca</taxon>
    </lineage>
</organism>
<dbReference type="EMBL" id="CAKOGP040001892">
    <property type="protein sequence ID" value="CAJ1955569.1"/>
    <property type="molecule type" value="Genomic_DNA"/>
</dbReference>
<dbReference type="AlphaFoldDB" id="A0AAD2FX34"/>
<comment type="caution">
    <text evidence="2">The sequence shown here is derived from an EMBL/GenBank/DDBJ whole genome shotgun (WGS) entry which is preliminary data.</text>
</comment>
<evidence type="ECO:0000256" key="1">
    <source>
        <dbReference type="SAM" id="Phobius"/>
    </source>
</evidence>
<dbReference type="Proteomes" id="UP001295423">
    <property type="component" value="Unassembled WGS sequence"/>
</dbReference>
<gene>
    <name evidence="2" type="ORF">CYCCA115_LOCUS15813</name>
</gene>
<proteinExistence type="predicted"/>
<keyword evidence="1" id="KW-0472">Membrane</keyword>
<keyword evidence="3" id="KW-1185">Reference proteome</keyword>
<evidence type="ECO:0000313" key="3">
    <source>
        <dbReference type="Proteomes" id="UP001295423"/>
    </source>
</evidence>
<accession>A0AAD2FX34</accession>
<keyword evidence="1" id="KW-0812">Transmembrane</keyword>
<protein>
    <submittedName>
        <fullName evidence="2">Uncharacterized protein</fullName>
    </submittedName>
</protein>
<evidence type="ECO:0000313" key="2">
    <source>
        <dbReference type="EMBL" id="CAJ1955569.1"/>
    </source>
</evidence>
<sequence>MLFPIWVYPLGIVLIPLVLVTVAYKKKKFDSLPTTKPKIWFLPKYQFKVWDSNTNKSIHPSSIQGRMSHLRIVETLTDPNRSSSFLELPRQENINNRKSDDDAILLQDDDNNELIFTTKTGSRYGDFSLEFVKAKVSIQPQKNLIRVEYDAIWGVAFDTGDLWEFAQRIKAVLDDNNDNQ</sequence>
<reference evidence="2" key="1">
    <citation type="submission" date="2023-08" db="EMBL/GenBank/DDBJ databases">
        <authorList>
            <person name="Audoor S."/>
            <person name="Bilcke G."/>
        </authorList>
    </citation>
    <scope>NUCLEOTIDE SEQUENCE</scope>
</reference>
<keyword evidence="1" id="KW-1133">Transmembrane helix</keyword>
<name>A0AAD2FX34_9STRA</name>
<feature type="transmembrane region" description="Helical" evidence="1">
    <location>
        <begin position="6"/>
        <end position="24"/>
    </location>
</feature>